<dbReference type="GO" id="GO:0003677">
    <property type="term" value="F:DNA binding"/>
    <property type="evidence" value="ECO:0007669"/>
    <property type="project" value="UniProtKB-KW"/>
</dbReference>
<accession>A0ABV2HWA1</accession>
<evidence type="ECO:0000259" key="1">
    <source>
        <dbReference type="PROSITE" id="PS50943"/>
    </source>
</evidence>
<comment type="caution">
    <text evidence="2">The sequence shown here is derived from an EMBL/GenBank/DDBJ whole genome shotgun (WGS) entry which is preliminary data.</text>
</comment>
<dbReference type="Proteomes" id="UP001549036">
    <property type="component" value="Unassembled WGS sequence"/>
</dbReference>
<dbReference type="Pfam" id="PF01381">
    <property type="entry name" value="HTH_3"/>
    <property type="match status" value="1"/>
</dbReference>
<dbReference type="Gene3D" id="1.10.260.40">
    <property type="entry name" value="lambda repressor-like DNA-binding domains"/>
    <property type="match status" value="1"/>
</dbReference>
<dbReference type="RefSeq" id="WP_354416257.1">
    <property type="nucleotide sequence ID" value="NZ_JBEPLM010000008.1"/>
</dbReference>
<reference evidence="2 3" key="1">
    <citation type="submission" date="2024-06" db="EMBL/GenBank/DDBJ databases">
        <title>Genomic Encyclopedia of Type Strains, Phase IV (KMG-IV): sequencing the most valuable type-strain genomes for metagenomic binning, comparative biology and taxonomic classification.</title>
        <authorList>
            <person name="Goeker M."/>
        </authorList>
    </citation>
    <scope>NUCLEOTIDE SEQUENCE [LARGE SCALE GENOMIC DNA]</scope>
    <source>
        <strain evidence="2 3">DSM 29846</strain>
    </source>
</reference>
<dbReference type="InterPro" id="IPR001387">
    <property type="entry name" value="Cro/C1-type_HTH"/>
</dbReference>
<dbReference type="CDD" id="cd00093">
    <property type="entry name" value="HTH_XRE"/>
    <property type="match status" value="1"/>
</dbReference>
<evidence type="ECO:0000313" key="2">
    <source>
        <dbReference type="EMBL" id="MET3594905.1"/>
    </source>
</evidence>
<sequence length="134" mass="15105">MIRAPNSWVVVRPHRVFAHSVRPLSKNKRIIVFRKPLSTFSEKACDFHELLPVCDMDSAQCRAARALLKWTQEDLAARSGASAVTIRNFENDRSVPQTGTRYLLQKTLENAGIEFIPENGGGVGVRLSRRSERT</sequence>
<name>A0ABV2HWA1_9HYPH</name>
<keyword evidence="3" id="KW-1185">Reference proteome</keyword>
<feature type="domain" description="HTH cro/C1-type" evidence="1">
    <location>
        <begin position="62"/>
        <end position="96"/>
    </location>
</feature>
<gene>
    <name evidence="2" type="ORF">ABID26_004313</name>
</gene>
<organism evidence="2 3">
    <name type="scientific">Mesorhizobium shonense</name>
    <dbReference type="NCBI Taxonomy" id="1209948"/>
    <lineage>
        <taxon>Bacteria</taxon>
        <taxon>Pseudomonadati</taxon>
        <taxon>Pseudomonadota</taxon>
        <taxon>Alphaproteobacteria</taxon>
        <taxon>Hyphomicrobiales</taxon>
        <taxon>Phyllobacteriaceae</taxon>
        <taxon>Mesorhizobium</taxon>
    </lineage>
</organism>
<dbReference type="InterPro" id="IPR010982">
    <property type="entry name" value="Lambda_DNA-bd_dom_sf"/>
</dbReference>
<dbReference type="PROSITE" id="PS50943">
    <property type="entry name" value="HTH_CROC1"/>
    <property type="match status" value="1"/>
</dbReference>
<dbReference type="EMBL" id="JBEPLM010000008">
    <property type="protein sequence ID" value="MET3594905.1"/>
    <property type="molecule type" value="Genomic_DNA"/>
</dbReference>
<protein>
    <submittedName>
        <fullName evidence="2">DNA-binding XRE family transcriptional regulator</fullName>
    </submittedName>
</protein>
<evidence type="ECO:0000313" key="3">
    <source>
        <dbReference type="Proteomes" id="UP001549036"/>
    </source>
</evidence>
<proteinExistence type="predicted"/>
<keyword evidence="2" id="KW-0238">DNA-binding</keyword>
<dbReference type="SUPFAM" id="SSF47413">
    <property type="entry name" value="lambda repressor-like DNA-binding domains"/>
    <property type="match status" value="1"/>
</dbReference>